<sequence length="363" mass="40213">MNRGTVMHVITDFSASAGAETMLARLLRVSKDERVIVVPLIDVSERNRRLADNSCVEYLPMGMRSVLELPIAISKLTTLMRAERPRVVLCWMYHAMAVGAISGRLTGTPIFWTVRQALDDSKALTRSTKVALSVCRKMSRWPTGVIFNSKRSLKQHFHYGYNNANSIVIPNGFDLPDLVPLSPPASPKLFGIAGRLHQQKDYHTFFRAAAIAGRMRPHLRFIAAGHGMTPDNPEVVEIMKASNARPEQFELVGELRDMEQFYRRIDALVLSSRTEGFPNVVAEAMSYGKPVVTTDVGDAAEIVGETGIICRPRDADALAAGISALAEASPEAYAARVYAARQRVEEKYSLPKIAEVYDSFMET</sequence>
<dbReference type="SUPFAM" id="SSF53756">
    <property type="entry name" value="UDP-Glycosyltransferase/glycogen phosphorylase"/>
    <property type="match status" value="1"/>
</dbReference>
<dbReference type="Pfam" id="PF13439">
    <property type="entry name" value="Glyco_transf_4"/>
    <property type="match status" value="1"/>
</dbReference>
<gene>
    <name evidence="2" type="ORF">SAMN04488026_111610</name>
</gene>
<proteinExistence type="predicted"/>
<evidence type="ECO:0000313" key="3">
    <source>
        <dbReference type="Proteomes" id="UP000199382"/>
    </source>
</evidence>
<dbReference type="Gene3D" id="3.40.50.2000">
    <property type="entry name" value="Glycogen Phosphorylase B"/>
    <property type="match status" value="2"/>
</dbReference>
<name>A0A1G9N198_9RHOB</name>
<evidence type="ECO:0000259" key="1">
    <source>
        <dbReference type="Pfam" id="PF13439"/>
    </source>
</evidence>
<dbReference type="AlphaFoldDB" id="A0A1G9N198"/>
<dbReference type="PANTHER" id="PTHR12526">
    <property type="entry name" value="GLYCOSYLTRANSFERASE"/>
    <property type="match status" value="1"/>
</dbReference>
<dbReference type="InterPro" id="IPR028098">
    <property type="entry name" value="Glyco_trans_4-like_N"/>
</dbReference>
<accession>A0A1G9N198</accession>
<keyword evidence="2" id="KW-0808">Transferase</keyword>
<dbReference type="EMBL" id="FNEK01000116">
    <property type="protein sequence ID" value="SDL80134.1"/>
    <property type="molecule type" value="Genomic_DNA"/>
</dbReference>
<dbReference type="STRING" id="571298.SAMN04488026_111610"/>
<dbReference type="RefSeq" id="WP_212635175.1">
    <property type="nucleotide sequence ID" value="NZ_FNEK01000116.1"/>
</dbReference>
<evidence type="ECO:0000313" key="2">
    <source>
        <dbReference type="EMBL" id="SDL80134.1"/>
    </source>
</evidence>
<dbReference type="Proteomes" id="UP000199382">
    <property type="component" value="Unassembled WGS sequence"/>
</dbReference>
<dbReference type="GO" id="GO:0016757">
    <property type="term" value="F:glycosyltransferase activity"/>
    <property type="evidence" value="ECO:0007669"/>
    <property type="project" value="TreeGrafter"/>
</dbReference>
<keyword evidence="3" id="KW-1185">Reference proteome</keyword>
<organism evidence="2 3">
    <name type="scientific">Aliiruegeria lutimaris</name>
    <dbReference type="NCBI Taxonomy" id="571298"/>
    <lineage>
        <taxon>Bacteria</taxon>
        <taxon>Pseudomonadati</taxon>
        <taxon>Pseudomonadota</taxon>
        <taxon>Alphaproteobacteria</taxon>
        <taxon>Rhodobacterales</taxon>
        <taxon>Roseobacteraceae</taxon>
        <taxon>Aliiruegeria</taxon>
    </lineage>
</organism>
<reference evidence="2 3" key="1">
    <citation type="submission" date="2016-10" db="EMBL/GenBank/DDBJ databases">
        <authorList>
            <person name="de Groot N.N."/>
        </authorList>
    </citation>
    <scope>NUCLEOTIDE SEQUENCE [LARGE SCALE GENOMIC DNA]</scope>
    <source>
        <strain evidence="2 3">DSM 25294</strain>
    </source>
</reference>
<dbReference type="Pfam" id="PF13692">
    <property type="entry name" value="Glyco_trans_1_4"/>
    <property type="match status" value="1"/>
</dbReference>
<protein>
    <submittedName>
        <fullName evidence="2">Glycosyltransferase involved in cell wall bisynthesis</fullName>
    </submittedName>
</protein>
<dbReference type="PANTHER" id="PTHR12526:SF638">
    <property type="entry name" value="SPORE COAT PROTEIN SA"/>
    <property type="match status" value="1"/>
</dbReference>
<feature type="domain" description="Glycosyltransferase subfamily 4-like N-terminal" evidence="1">
    <location>
        <begin position="18"/>
        <end position="175"/>
    </location>
</feature>